<dbReference type="InterPro" id="IPR052957">
    <property type="entry name" value="Auxin_embryo_med"/>
</dbReference>
<evidence type="ECO:0000313" key="2">
    <source>
        <dbReference type="EMBL" id="PYH37479.1"/>
    </source>
</evidence>
<dbReference type="NCBIfam" id="NF047352">
    <property type="entry name" value="P_loop_sacsin"/>
    <property type="match status" value="1"/>
</dbReference>
<organism evidence="2 3">
    <name type="scientific">Aspergillus neoniger (strain CBS 115656)</name>
    <dbReference type="NCBI Taxonomy" id="1448310"/>
    <lineage>
        <taxon>Eukaryota</taxon>
        <taxon>Fungi</taxon>
        <taxon>Dikarya</taxon>
        <taxon>Ascomycota</taxon>
        <taxon>Pezizomycotina</taxon>
        <taxon>Eurotiomycetes</taxon>
        <taxon>Eurotiomycetidae</taxon>
        <taxon>Eurotiales</taxon>
        <taxon>Aspergillaceae</taxon>
        <taxon>Aspergillus</taxon>
        <taxon>Aspergillus subgen. Circumdati</taxon>
    </lineage>
</organism>
<feature type="compositionally biased region" description="Basic and acidic residues" evidence="1">
    <location>
        <begin position="1343"/>
        <end position="1354"/>
    </location>
</feature>
<feature type="compositionally biased region" description="Low complexity" evidence="1">
    <location>
        <begin position="1314"/>
        <end position="1331"/>
    </location>
</feature>
<dbReference type="GeneID" id="37122675"/>
<dbReference type="Gene3D" id="3.30.565.10">
    <property type="entry name" value="Histidine kinase-like ATPase, C-terminal domain"/>
    <property type="match status" value="1"/>
</dbReference>
<name>A0A318YSI8_ASPNB</name>
<evidence type="ECO:0000313" key="3">
    <source>
        <dbReference type="Proteomes" id="UP000247647"/>
    </source>
</evidence>
<dbReference type="EMBL" id="KZ821450">
    <property type="protein sequence ID" value="PYH37479.1"/>
    <property type="molecule type" value="Genomic_DNA"/>
</dbReference>
<dbReference type="PANTHER" id="PTHR32387:SF0">
    <property type="entry name" value="PROTEIN NO VEIN"/>
    <property type="match status" value="1"/>
</dbReference>
<evidence type="ECO:0000256" key="1">
    <source>
        <dbReference type="SAM" id="MobiDB-lite"/>
    </source>
</evidence>
<dbReference type="RefSeq" id="XP_025482957.1">
    <property type="nucleotide sequence ID" value="XM_025620219.1"/>
</dbReference>
<accession>A0A318YSI8</accession>
<dbReference type="SUPFAM" id="SSF55874">
    <property type="entry name" value="ATPase domain of HSP90 chaperone/DNA topoisomerase II/histidine kinase"/>
    <property type="match status" value="1"/>
</dbReference>
<feature type="compositionally biased region" description="Polar residues" evidence="1">
    <location>
        <begin position="1304"/>
        <end position="1313"/>
    </location>
</feature>
<dbReference type="Proteomes" id="UP000247647">
    <property type="component" value="Unassembled WGS sequence"/>
</dbReference>
<sequence>MESRESARELVRSIARGRGYLSEEILERMDQDTRREVEEAMLKKDEMIGSSVLTLAKDVYNSSARFVFELLQNADDNSYSKAKSRSEAPYVSFRVYPRQIVFDCNEDGFTPEDLIAICNIGKSSKTSVQGYIGEKDIGFKSVFMVAWKVLIQSGELSFYLQHRIGDSGMGMISPIWQEREEELPNDITRITLFLHETGPEEILAKQRETTRQQFQELQATFLLFKKNIEKIDVAFYDDESKETCSMLYSLEYLCKSRGKLVDEKRENGHIHVDTRHYHITKITLDKLPFLIHADFHTDASRQDIPLSSTRNTTLLSYVGLVLATAVQEFCQHPTLQYQWMRYLPRRDELSSGSFSQELSAKIHAHLNMSDVLWTRTHSALHPIIRTRRLPSSMLDSNGNPLLPDLKPEQYLSPKYRPRDLKLLMGYGLVYLSNYGFLERVRQDLSRDDSLIRSFSVDDDWHSRVARVLMSAYQERPKSVSALAIISLTNGEWRSSTSIKTHRIYHSHCNGYLIPEVNMPLVDPQAEKNPDRERLFSQLGVKNPKVSRVRDAVIRTSYNKTVDLDESRAQLEFLYLTAHLDRRIDSAHFYSDMDLIDQQNRYREPDSHTFYFPGKDLYSAEQLLTPTKHYGTGKSSRPGVYILHSRYMEPIPIKPIGERRTWMTWLSESLQVRNTIPITDSNRLSPECTFIAEHHPEKFVGFLVKNWKFDSALLGKRKLIDELLKLKVVCESGSSYSLGETYIPVPEISYLRKFLRDEDDFPWLKTDSSWLPELNDMAKALGFGYPKSQLEAYLRALQSIKESSDGNHTTPDEIERVYGLYARIQAQYSESSTPDSYRSILRTAFASQNLIHVPNMDDEGGPYADNCLWEAPQSVECKIPLRRKYNDVKHGNCLAKLFQNTLGIPNVGLNDLLNELQSLSVEGCDNIDRILIMYREIDKCRPKMTKETTEKVRRRFELRKLIYSNGKATGGWHSSSQCLWSTVTNTRGIVTLKDLYKDLQDFFVELIGVQTLTAEMVYSKLLEQGRAMTPINEIKDTIWLLNSYLQSEEDPPSSTSLLESRVFPVRYRNGVVELRSSTVDFTISDRKHLSQYFFDKALFLDFSTEEVLQLESFIEWAKIETRYISSCVKEISSYTGDSYRSLTSPDRKISQKAYGLLRIAVHYKSPRLADGERAFYDLLKNIDVRETDGITSKLHLQQDGKGIKAKVSEGEIHIEEITDGLHIYVPWDAKAQYICFLDRIHKDLLEWILTEPSTAIFKPYSEKALTLMKTILQAPVELVSVILDRAGVVSIETPEDLSGVDVDASNPTDQTSVENSHAIRGSSSRSNSISASDANDTIANELSDDGHEAQDLGEQ</sequence>
<keyword evidence="3" id="KW-1185">Reference proteome</keyword>
<feature type="region of interest" description="Disordered" evidence="1">
    <location>
        <begin position="1297"/>
        <end position="1354"/>
    </location>
</feature>
<reference evidence="2" key="1">
    <citation type="submission" date="2016-12" db="EMBL/GenBank/DDBJ databases">
        <title>The genomes of Aspergillus section Nigri reveals drivers in fungal speciation.</title>
        <authorList>
            <consortium name="DOE Joint Genome Institute"/>
            <person name="Vesth T.C."/>
            <person name="Nybo J."/>
            <person name="Theobald S."/>
            <person name="Brandl J."/>
            <person name="Frisvad J.C."/>
            <person name="Nielsen K.F."/>
            <person name="Lyhne E.K."/>
            <person name="Kogle M.E."/>
            <person name="Kuo A."/>
            <person name="Riley R."/>
            <person name="Clum A."/>
            <person name="Nolan M."/>
            <person name="Lipzen A."/>
            <person name="Salamov A."/>
            <person name="Henrissat B."/>
            <person name="Wiebenga A."/>
            <person name="De Vries R.P."/>
            <person name="Grigoriev I.V."/>
            <person name="Mortensen U.H."/>
            <person name="Andersen M.R."/>
            <person name="Baker S.E."/>
        </authorList>
    </citation>
    <scope>NUCLEOTIDE SEQUENCE [LARGE SCALE GENOMIC DNA]</scope>
    <source>
        <strain evidence="2">CBS 115656</strain>
    </source>
</reference>
<dbReference type="PANTHER" id="PTHR32387">
    <property type="entry name" value="WU:FJ29H11"/>
    <property type="match status" value="1"/>
</dbReference>
<dbReference type="InterPro" id="IPR036890">
    <property type="entry name" value="HATPase_C_sf"/>
</dbReference>
<dbReference type="OrthoDB" id="1262810at2759"/>
<proteinExistence type="predicted"/>
<gene>
    <name evidence="2" type="ORF">BO87DRAFT_328453</name>
</gene>
<protein>
    <submittedName>
        <fullName evidence="2">Uncharacterized protein</fullName>
    </submittedName>
</protein>